<evidence type="ECO:0000259" key="1">
    <source>
        <dbReference type="PROSITE" id="PS50112"/>
    </source>
</evidence>
<dbReference type="InterPro" id="IPR043128">
    <property type="entry name" value="Rev_trsase/Diguanyl_cyclase"/>
</dbReference>
<dbReference type="PROSITE" id="PS50887">
    <property type="entry name" value="GGDEF"/>
    <property type="match status" value="1"/>
</dbReference>
<dbReference type="SUPFAM" id="SSF141868">
    <property type="entry name" value="EAL domain-like"/>
    <property type="match status" value="1"/>
</dbReference>
<dbReference type="InterPro" id="IPR000700">
    <property type="entry name" value="PAS-assoc_C"/>
</dbReference>
<feature type="domain" description="PAS" evidence="1">
    <location>
        <begin position="337"/>
        <end position="383"/>
    </location>
</feature>
<keyword evidence="6" id="KW-1185">Reference proteome</keyword>
<reference evidence="5 6" key="1">
    <citation type="submission" date="2020-12" db="EMBL/GenBank/DDBJ databases">
        <title>Comparative genome analysis of fungal antagonists Marinomonas ostreistagni 398 and M. spartinae 468.</title>
        <authorList>
            <person name="Fields J.L."/>
            <person name="Mavrodi O.V."/>
            <person name="Biber P.D."/>
            <person name="Indest K.J."/>
            <person name="Mavrodi D.V."/>
        </authorList>
    </citation>
    <scope>NUCLEOTIDE SEQUENCE [LARGE SCALE GENOMIC DNA]</scope>
    <source>
        <strain evidence="5 6">USM7</strain>
    </source>
</reference>
<dbReference type="InterPro" id="IPR013767">
    <property type="entry name" value="PAS_fold"/>
</dbReference>
<dbReference type="SMART" id="SM00091">
    <property type="entry name" value="PAS"/>
    <property type="match status" value="3"/>
</dbReference>
<organism evidence="5 6">
    <name type="scientific">Marinomonas ostreistagni</name>
    <dbReference type="NCBI Taxonomy" id="359209"/>
    <lineage>
        <taxon>Bacteria</taxon>
        <taxon>Pseudomonadati</taxon>
        <taxon>Pseudomonadota</taxon>
        <taxon>Gammaproteobacteria</taxon>
        <taxon>Oceanospirillales</taxon>
        <taxon>Oceanospirillaceae</taxon>
        <taxon>Marinomonas</taxon>
    </lineage>
</organism>
<dbReference type="NCBIfam" id="TIGR00229">
    <property type="entry name" value="sensory_box"/>
    <property type="match status" value="2"/>
</dbReference>
<dbReference type="SMART" id="SM00052">
    <property type="entry name" value="EAL"/>
    <property type="match status" value="1"/>
</dbReference>
<dbReference type="InterPro" id="IPR052155">
    <property type="entry name" value="Biofilm_reg_signaling"/>
</dbReference>
<dbReference type="CDD" id="cd00130">
    <property type="entry name" value="PAS"/>
    <property type="match status" value="2"/>
</dbReference>
<evidence type="ECO:0000259" key="4">
    <source>
        <dbReference type="PROSITE" id="PS50887"/>
    </source>
</evidence>
<dbReference type="SMART" id="SM00267">
    <property type="entry name" value="GGDEF"/>
    <property type="match status" value="1"/>
</dbReference>
<dbReference type="NCBIfam" id="TIGR00254">
    <property type="entry name" value="GGDEF"/>
    <property type="match status" value="1"/>
</dbReference>
<feature type="domain" description="EAL" evidence="3">
    <location>
        <begin position="645"/>
        <end position="899"/>
    </location>
</feature>
<feature type="domain" description="PAC" evidence="2">
    <location>
        <begin position="418"/>
        <end position="471"/>
    </location>
</feature>
<dbReference type="EMBL" id="JAEMUH010000021">
    <property type="protein sequence ID" value="MBJ7552518.1"/>
    <property type="molecule type" value="Genomic_DNA"/>
</dbReference>
<dbReference type="SUPFAM" id="SSF55785">
    <property type="entry name" value="PYP-like sensor domain (PAS domain)"/>
    <property type="match status" value="2"/>
</dbReference>
<evidence type="ECO:0000259" key="2">
    <source>
        <dbReference type="PROSITE" id="PS50113"/>
    </source>
</evidence>
<dbReference type="CDD" id="cd01949">
    <property type="entry name" value="GGDEF"/>
    <property type="match status" value="1"/>
</dbReference>
<sequence length="904" mass="102244">MWFQSLKNDWQAHFIEQLQKESKVYQLIPEHLLKHKSSPQEICFIQFESKGNDFIAAVIINSDTRTLANFEPKAVLSAIELGDFYHSVLDNLNEAIGLFEFNAKNQLEIVWLNEKAMKYTHGSEQVTGELVKAFIPSNLHASWLALEDSLEIGRETLSCSFLLDPGAEFKACEIQFYPVQLKRSQKKIQYIATWYNVTKRYQLEVAETQKKQDFYNLVENAPDVIIRYDILGRRTYVNQMFEKVTGLSRESAIGKQPTELAGIGNSAALMQEYVLNTIHTGRAMTQRMMMYGNQDVLSTFEIRFIPEFDKHDAVSGVLLIGRDITQQEEAILKTKTSEMQFRTLVENSPDFICRYNLDCQLQYSNPVLAKLFNCSTEEIIGKTPTELNQMLYRRFGEDVAPQESVLHKHLINIIKTQKSVECEISAPTIKGIVHSYVSLTPEYNSNGEFSSVLVIGRDITELKEYQEQVDFLSKYDSLTGLPNRVSLLEKVSSKVISTSLDSQKLGLLVLGVDHFKNINDSYGYKYGDFVLRALTARLQAIVASSSFIARIGADEFGVLLPSVLNRQVFNNEAERIAKAISKPIRIGDTEILVSVSTGACLFPDDAKELEDVVRYADSALFAAKSSQRGSIRFYSQELTEKALERMDFRNSIRAGIKNKEFCVYLQPKISLETGELMGAEALVRWQHPKRGLIAPDAFIPVAEEMGLISEIDLLVLDELCSYLNCWRSCLAVGQRFAVNLSAVQFNREDLISSIEKIVQHHHCDTSNLEIEITEGVLLVHCEHLENKINELKAMGFTLALDDFGTGYSSLSYLSRYPIDVLKIDRAFVMDMNRSKSSQVLVKTIVSMAQNLNMKVVAEGVEDSDQVALLKEYGVDLAQGFLYSRPIPIHQFAEQYGLPLAKISH</sequence>
<gene>
    <name evidence="5" type="ORF">JHD44_17690</name>
</gene>
<dbReference type="Gene3D" id="3.30.450.20">
    <property type="entry name" value="PAS domain"/>
    <property type="match status" value="2"/>
</dbReference>
<dbReference type="InterPro" id="IPR029787">
    <property type="entry name" value="Nucleotide_cyclase"/>
</dbReference>
<name>A0ABS0ZGU9_9GAMM</name>
<dbReference type="InterPro" id="IPR000160">
    <property type="entry name" value="GGDEF_dom"/>
</dbReference>
<dbReference type="PROSITE" id="PS50113">
    <property type="entry name" value="PAC"/>
    <property type="match status" value="1"/>
</dbReference>
<dbReference type="Pfam" id="PF08448">
    <property type="entry name" value="PAS_4"/>
    <property type="match status" value="1"/>
</dbReference>
<dbReference type="Gene3D" id="3.30.70.270">
    <property type="match status" value="1"/>
</dbReference>
<dbReference type="SUPFAM" id="SSF55073">
    <property type="entry name" value="Nucleotide cyclase"/>
    <property type="match status" value="1"/>
</dbReference>
<proteinExistence type="predicted"/>
<dbReference type="Gene3D" id="3.20.20.450">
    <property type="entry name" value="EAL domain"/>
    <property type="match status" value="1"/>
</dbReference>
<evidence type="ECO:0000259" key="3">
    <source>
        <dbReference type="PROSITE" id="PS50883"/>
    </source>
</evidence>
<dbReference type="InterPro" id="IPR000014">
    <property type="entry name" value="PAS"/>
</dbReference>
<dbReference type="PANTHER" id="PTHR44757:SF2">
    <property type="entry name" value="BIOFILM ARCHITECTURE MAINTENANCE PROTEIN MBAA"/>
    <property type="match status" value="1"/>
</dbReference>
<dbReference type="PROSITE" id="PS50883">
    <property type="entry name" value="EAL"/>
    <property type="match status" value="1"/>
</dbReference>
<evidence type="ECO:0000313" key="6">
    <source>
        <dbReference type="Proteomes" id="UP000598488"/>
    </source>
</evidence>
<dbReference type="Pfam" id="PF00990">
    <property type="entry name" value="GGDEF"/>
    <property type="match status" value="1"/>
</dbReference>
<dbReference type="InterPro" id="IPR013656">
    <property type="entry name" value="PAS_4"/>
</dbReference>
<dbReference type="PROSITE" id="PS50112">
    <property type="entry name" value="PAS"/>
    <property type="match status" value="2"/>
</dbReference>
<protein>
    <submittedName>
        <fullName evidence="5">EAL domain-containing protein</fullName>
    </submittedName>
</protein>
<dbReference type="CDD" id="cd01948">
    <property type="entry name" value="EAL"/>
    <property type="match status" value="1"/>
</dbReference>
<dbReference type="InterPro" id="IPR001633">
    <property type="entry name" value="EAL_dom"/>
</dbReference>
<dbReference type="InterPro" id="IPR035919">
    <property type="entry name" value="EAL_sf"/>
</dbReference>
<dbReference type="RefSeq" id="WP_199464059.1">
    <property type="nucleotide sequence ID" value="NZ_JAEMUH010000021.1"/>
</dbReference>
<feature type="domain" description="GGDEF" evidence="4">
    <location>
        <begin position="503"/>
        <end position="636"/>
    </location>
</feature>
<dbReference type="Pfam" id="PF00989">
    <property type="entry name" value="PAS"/>
    <property type="match status" value="1"/>
</dbReference>
<dbReference type="Proteomes" id="UP000598488">
    <property type="component" value="Unassembled WGS sequence"/>
</dbReference>
<comment type="caution">
    <text evidence="5">The sequence shown here is derived from an EMBL/GenBank/DDBJ whole genome shotgun (WGS) entry which is preliminary data.</text>
</comment>
<dbReference type="Pfam" id="PF00563">
    <property type="entry name" value="EAL"/>
    <property type="match status" value="1"/>
</dbReference>
<accession>A0ABS0ZGU9</accession>
<feature type="domain" description="PAS" evidence="1">
    <location>
        <begin position="210"/>
        <end position="256"/>
    </location>
</feature>
<dbReference type="PANTHER" id="PTHR44757">
    <property type="entry name" value="DIGUANYLATE CYCLASE DGCP"/>
    <property type="match status" value="1"/>
</dbReference>
<dbReference type="InterPro" id="IPR035965">
    <property type="entry name" value="PAS-like_dom_sf"/>
</dbReference>
<evidence type="ECO:0000313" key="5">
    <source>
        <dbReference type="EMBL" id="MBJ7552518.1"/>
    </source>
</evidence>